<reference evidence="10 11" key="1">
    <citation type="submission" date="2012-01" db="EMBL/GenBank/DDBJ databases">
        <title>Complete sequence of Desulfotomaculum gibsoniae DSM 7213.</title>
        <authorList>
            <consortium name="US DOE Joint Genome Institute"/>
            <person name="Lucas S."/>
            <person name="Han J."/>
            <person name="Lapidus A."/>
            <person name="Cheng J.-F."/>
            <person name="Goodwin L."/>
            <person name="Pitluck S."/>
            <person name="Peters L."/>
            <person name="Ovchinnikova G."/>
            <person name="Teshima H."/>
            <person name="Detter J.C."/>
            <person name="Han C."/>
            <person name="Tapia R."/>
            <person name="Land M."/>
            <person name="Hauser L."/>
            <person name="Kyrpides N."/>
            <person name="Ivanova N."/>
            <person name="Pagani I."/>
            <person name="Parshina S."/>
            <person name="Plugge C."/>
            <person name="Muyzer G."/>
            <person name="Kuever J."/>
            <person name="Ivanova A."/>
            <person name="Nazina T."/>
            <person name="Klenk H.-P."/>
            <person name="Brambilla E."/>
            <person name="Spring S."/>
            <person name="Stams A.F."/>
            <person name="Woyke T."/>
        </authorList>
    </citation>
    <scope>NUCLEOTIDE SEQUENCE [LARGE SCALE GENOMIC DNA]</scope>
    <source>
        <strain evidence="10 11">DSM 7213</strain>
    </source>
</reference>
<dbReference type="CDD" id="cd03225">
    <property type="entry name" value="ABC_cobalt_CbiO_domain1"/>
    <property type="match status" value="1"/>
</dbReference>
<evidence type="ECO:0000313" key="10">
    <source>
        <dbReference type="EMBL" id="AGL02928.1"/>
    </source>
</evidence>
<evidence type="ECO:0000256" key="2">
    <source>
        <dbReference type="ARBA" id="ARBA00005417"/>
    </source>
</evidence>
<dbReference type="PANTHER" id="PTHR43553:SF24">
    <property type="entry name" value="ENERGY-COUPLING FACTOR TRANSPORTER ATP-BINDING PROTEIN ECFA1"/>
    <property type="match status" value="1"/>
</dbReference>
<dbReference type="InterPro" id="IPR003439">
    <property type="entry name" value="ABC_transporter-like_ATP-bd"/>
</dbReference>
<organism evidence="10 11">
    <name type="scientific">Desulfoscipio gibsoniae DSM 7213</name>
    <dbReference type="NCBI Taxonomy" id="767817"/>
    <lineage>
        <taxon>Bacteria</taxon>
        <taxon>Bacillati</taxon>
        <taxon>Bacillota</taxon>
        <taxon>Clostridia</taxon>
        <taxon>Eubacteriales</taxon>
        <taxon>Desulfallaceae</taxon>
        <taxon>Desulfoscipio</taxon>
    </lineage>
</organism>
<keyword evidence="8" id="KW-0472">Membrane</keyword>
<dbReference type="InterPro" id="IPR015856">
    <property type="entry name" value="ABC_transpr_CbiO/EcfA_su"/>
</dbReference>
<evidence type="ECO:0000256" key="5">
    <source>
        <dbReference type="ARBA" id="ARBA00022741"/>
    </source>
</evidence>
<evidence type="ECO:0000256" key="1">
    <source>
        <dbReference type="ARBA" id="ARBA00004202"/>
    </source>
</evidence>
<comment type="similarity">
    <text evidence="2">Belongs to the ABC transporter superfamily.</text>
</comment>
<dbReference type="GO" id="GO:0016887">
    <property type="term" value="F:ATP hydrolysis activity"/>
    <property type="evidence" value="ECO:0007669"/>
    <property type="project" value="InterPro"/>
</dbReference>
<keyword evidence="6" id="KW-0067">ATP-binding</keyword>
<dbReference type="KEGG" id="dgi:Desgi_3605"/>
<dbReference type="AlphaFoldDB" id="R4KIA0"/>
<evidence type="ECO:0000256" key="7">
    <source>
        <dbReference type="ARBA" id="ARBA00022967"/>
    </source>
</evidence>
<keyword evidence="11" id="KW-1185">Reference proteome</keyword>
<dbReference type="GO" id="GO:0043190">
    <property type="term" value="C:ATP-binding cassette (ABC) transporter complex"/>
    <property type="evidence" value="ECO:0007669"/>
    <property type="project" value="TreeGrafter"/>
</dbReference>
<dbReference type="eggNOG" id="COG1122">
    <property type="taxonomic scope" value="Bacteria"/>
</dbReference>
<dbReference type="OrthoDB" id="9784332at2"/>
<dbReference type="PANTHER" id="PTHR43553">
    <property type="entry name" value="HEAVY METAL TRANSPORTER"/>
    <property type="match status" value="1"/>
</dbReference>
<dbReference type="RefSeq" id="WP_006520319.1">
    <property type="nucleotide sequence ID" value="NC_021184.1"/>
</dbReference>
<dbReference type="InterPro" id="IPR027417">
    <property type="entry name" value="P-loop_NTPase"/>
</dbReference>
<evidence type="ECO:0000259" key="9">
    <source>
        <dbReference type="PROSITE" id="PS50893"/>
    </source>
</evidence>
<accession>R4KIA0</accession>
<gene>
    <name evidence="10" type="ORF">Desgi_3605</name>
</gene>
<dbReference type="GO" id="GO:0042626">
    <property type="term" value="F:ATPase-coupled transmembrane transporter activity"/>
    <property type="evidence" value="ECO:0007669"/>
    <property type="project" value="TreeGrafter"/>
</dbReference>
<dbReference type="Pfam" id="PF00005">
    <property type="entry name" value="ABC_tran"/>
    <property type="match status" value="1"/>
</dbReference>
<proteinExistence type="inferred from homology"/>
<dbReference type="Gene3D" id="3.40.50.300">
    <property type="entry name" value="P-loop containing nucleotide triphosphate hydrolases"/>
    <property type="match status" value="1"/>
</dbReference>
<dbReference type="InterPro" id="IPR050095">
    <property type="entry name" value="ECF_ABC_transporter_ATP-bd"/>
</dbReference>
<dbReference type="InterPro" id="IPR003593">
    <property type="entry name" value="AAA+_ATPase"/>
</dbReference>
<evidence type="ECO:0000256" key="4">
    <source>
        <dbReference type="ARBA" id="ARBA00022475"/>
    </source>
</evidence>
<dbReference type="STRING" id="767817.Desgi_3605"/>
<dbReference type="SMART" id="SM00382">
    <property type="entry name" value="AAA"/>
    <property type="match status" value="1"/>
</dbReference>
<evidence type="ECO:0000256" key="6">
    <source>
        <dbReference type="ARBA" id="ARBA00022840"/>
    </source>
</evidence>
<keyword evidence="7" id="KW-1278">Translocase</keyword>
<dbReference type="GO" id="GO:0005524">
    <property type="term" value="F:ATP binding"/>
    <property type="evidence" value="ECO:0007669"/>
    <property type="project" value="UniProtKB-KW"/>
</dbReference>
<protein>
    <submittedName>
        <fullName evidence="10">ABC-type cobalt transport system, ATPase component</fullName>
    </submittedName>
</protein>
<evidence type="ECO:0000256" key="8">
    <source>
        <dbReference type="ARBA" id="ARBA00023136"/>
    </source>
</evidence>
<dbReference type="FunFam" id="3.40.50.300:FF:000224">
    <property type="entry name" value="Energy-coupling factor transporter ATP-binding protein EcfA"/>
    <property type="match status" value="1"/>
</dbReference>
<evidence type="ECO:0000256" key="3">
    <source>
        <dbReference type="ARBA" id="ARBA00022448"/>
    </source>
</evidence>
<dbReference type="Proteomes" id="UP000013520">
    <property type="component" value="Chromosome"/>
</dbReference>
<keyword evidence="5" id="KW-0547">Nucleotide-binding</keyword>
<dbReference type="HOGENOM" id="CLU_000604_1_22_9"/>
<evidence type="ECO:0000313" key="11">
    <source>
        <dbReference type="Proteomes" id="UP000013520"/>
    </source>
</evidence>
<dbReference type="EMBL" id="CP003273">
    <property type="protein sequence ID" value="AGL02928.1"/>
    <property type="molecule type" value="Genomic_DNA"/>
</dbReference>
<comment type="subcellular location">
    <subcellularLocation>
        <location evidence="1">Cell membrane</location>
        <topology evidence="1">Peripheral membrane protein</topology>
    </subcellularLocation>
</comment>
<name>R4KIA0_9FIRM</name>
<keyword evidence="4" id="KW-1003">Cell membrane</keyword>
<dbReference type="PROSITE" id="PS50893">
    <property type="entry name" value="ABC_TRANSPORTER_2"/>
    <property type="match status" value="1"/>
</dbReference>
<sequence length="279" mass="30730">MKPILEIKGLSYRYEGGQRALRDIDLNIYPGEIVALVGQNGAGKTTLAKHIIGILKPPPDQVIVCGNDVAATPVSKMAKQVGFVFQNPDHQIFHQTVNQEVAFGLRNLGLPEDEMKQRVTTALKEVGLELLAGQYPLSLSRGQRQRLALACVLAMKPEVIVLDEPTTGQDQWEKIQIMNLVADLNKRGHTVIFITHDMSLVARYAKRVVVLCQGEIILDNSTQDALAKPEQLAKSFLKPPQITLLSNRLNETLNRPGATTVLTVEEMYSNLQAMMEGGA</sequence>
<dbReference type="SUPFAM" id="SSF52540">
    <property type="entry name" value="P-loop containing nucleoside triphosphate hydrolases"/>
    <property type="match status" value="1"/>
</dbReference>
<keyword evidence="3" id="KW-0813">Transport</keyword>
<feature type="domain" description="ABC transporter" evidence="9">
    <location>
        <begin position="5"/>
        <end position="238"/>
    </location>
</feature>